<keyword evidence="12" id="KW-0325">Glycoprotein</keyword>
<evidence type="ECO:0000256" key="3">
    <source>
        <dbReference type="ARBA" id="ARBA00004401"/>
    </source>
</evidence>
<keyword evidence="21" id="KW-1133">Transmembrane helix</keyword>
<evidence type="ECO:0000256" key="5">
    <source>
        <dbReference type="ARBA" id="ARBA00012780"/>
    </source>
</evidence>
<evidence type="ECO:0000256" key="11">
    <source>
        <dbReference type="ARBA" id="ARBA00023136"/>
    </source>
</evidence>
<keyword evidence="6" id="KW-1003">Cell membrane</keyword>
<keyword evidence="10" id="KW-0378">Hydrolase</keyword>
<keyword evidence="13" id="KW-0119">Carbohydrate metabolism</keyword>
<dbReference type="EC" id="3.2.1.39" evidence="5"/>
<name>A0ABQ7KHN3_9FUNG</name>
<keyword evidence="9" id="KW-0732">Signal</keyword>
<evidence type="ECO:0000256" key="16">
    <source>
        <dbReference type="ARBA" id="ARBA00037649"/>
    </source>
</evidence>
<feature type="transmembrane region" description="Helical" evidence="21">
    <location>
        <begin position="248"/>
        <end position="269"/>
    </location>
</feature>
<evidence type="ECO:0000313" key="22">
    <source>
        <dbReference type="EMBL" id="KAG0297666.1"/>
    </source>
</evidence>
<gene>
    <name evidence="22" type="ORF">BGZ96_005330</name>
</gene>
<dbReference type="Pfam" id="PF00332">
    <property type="entry name" value="Glyco_hydro_17"/>
    <property type="match status" value="1"/>
</dbReference>
<sequence length="654" mass="71574">MDPNNIHSRTPPQPHIEILQPDTPSHLYPLNPPDNHEHVAYTMDDPVSASVAIVDPRDDSLCLPQQQQEQHFYEQHHNPIIHNGIDNLNSINSSGSDTFSGVGHATSGGEGDPSNTIVHSLIASSAFPTTQDSIATTMVPPLSSGSPVTPPAISVPPAAANVATSTASSTTRQSSSFMDSIFKKNHHRRRSSSVLGWNSDDDEAMDRTTVAPSEHHSSSSGSSQEQGMMSDKSAWLQKEHGKQKQVKICICMGVVACFIALGVILAFTYKEQWTPHSGSSGNNAKKSQAGPDDPIPGATTREQFHQNIESTFNVNTTITPDSNLRKVFYGIDYTPRGSQEPDCKVNLGNVIEDLKILSQLTNRIRLYGMGCRQSEDVMRALEYLDLPDMQVILTLWVDNDNASWKRQSQLFWNLIDNNMVKSTGTSTSDMTDEQVVQSAGTGAISNAASRISGISVGNEVLFRNEDPSKKKEHVPLETLDAYIQEIRRGLKDRAASAALSSNPTFSALGQQLTQIPIFSSDLGRNVNQIVDKVDWVLSNIHPFFAYTSANEAADWAFANFKDETVKAAGGKPAIISEVGWPSGPSSAALGPAVPSTENLQTFVDTWVCQANMKKVPYYYFEAFDEPWKNSINPRESQWGIMTVDRKLKVTIPTC</sequence>
<evidence type="ECO:0000256" key="10">
    <source>
        <dbReference type="ARBA" id="ARBA00022801"/>
    </source>
</evidence>
<keyword evidence="8" id="KW-0964">Secreted</keyword>
<dbReference type="SUPFAM" id="SSF51445">
    <property type="entry name" value="(Trans)glycosidases"/>
    <property type="match status" value="1"/>
</dbReference>
<feature type="compositionally biased region" description="Low complexity" evidence="20">
    <location>
        <begin position="218"/>
        <end position="230"/>
    </location>
</feature>
<comment type="function">
    <text evidence="16">Glucanases play a role in cell expansion during growth, in cell-cell fusion during mating, and in spore release during sporulation. This enzyme may be involved in beta-glucan degradation. Active on laminarin and lichenan.</text>
</comment>
<comment type="similarity">
    <text evidence="4 19">Belongs to the glycosyl hydrolase 17 family.</text>
</comment>
<evidence type="ECO:0000256" key="17">
    <source>
        <dbReference type="ARBA" id="ARBA00042373"/>
    </source>
</evidence>
<evidence type="ECO:0000256" key="8">
    <source>
        <dbReference type="ARBA" id="ARBA00022525"/>
    </source>
</evidence>
<evidence type="ECO:0000256" key="20">
    <source>
        <dbReference type="SAM" id="MobiDB-lite"/>
    </source>
</evidence>
<comment type="caution">
    <text evidence="22">The sequence shown here is derived from an EMBL/GenBank/DDBJ whole genome shotgun (WGS) entry which is preliminary data.</text>
</comment>
<dbReference type="InterPro" id="IPR017853">
    <property type="entry name" value="GH"/>
</dbReference>
<evidence type="ECO:0000256" key="18">
    <source>
        <dbReference type="ARBA" id="ARBA00043078"/>
    </source>
</evidence>
<feature type="region of interest" description="Disordered" evidence="20">
    <location>
        <begin position="189"/>
        <end position="233"/>
    </location>
</feature>
<feature type="compositionally biased region" description="Low complexity" evidence="20">
    <location>
        <begin position="164"/>
        <end position="176"/>
    </location>
</feature>
<keyword evidence="21" id="KW-0812">Transmembrane</keyword>
<evidence type="ECO:0000256" key="13">
    <source>
        <dbReference type="ARBA" id="ARBA00023277"/>
    </source>
</evidence>
<comment type="subcellular location">
    <subcellularLocation>
        <location evidence="3">Cell membrane</location>
        <topology evidence="3">Single-pass type II membrane protein</topology>
    </subcellularLocation>
    <subcellularLocation>
        <location evidence="2">Secreted</location>
        <location evidence="2">Cell wall</location>
    </subcellularLocation>
</comment>
<reference evidence="22 23" key="1">
    <citation type="journal article" date="2020" name="Fungal Divers.">
        <title>Resolving the Mortierellaceae phylogeny through synthesis of multi-gene phylogenetics and phylogenomics.</title>
        <authorList>
            <person name="Vandepol N."/>
            <person name="Liber J."/>
            <person name="Desiro A."/>
            <person name="Na H."/>
            <person name="Kennedy M."/>
            <person name="Barry K."/>
            <person name="Grigoriev I.V."/>
            <person name="Miller A.N."/>
            <person name="O'Donnell K."/>
            <person name="Stajich J.E."/>
            <person name="Bonito G."/>
        </authorList>
    </citation>
    <scope>NUCLEOTIDE SEQUENCE [LARGE SCALE GENOMIC DNA]</scope>
    <source>
        <strain evidence="22 23">AD045</strain>
    </source>
</reference>
<dbReference type="InterPro" id="IPR000490">
    <property type="entry name" value="Glyco_hydro_17"/>
</dbReference>
<dbReference type="InterPro" id="IPR050732">
    <property type="entry name" value="Beta-glucan_modifiers"/>
</dbReference>
<evidence type="ECO:0000256" key="12">
    <source>
        <dbReference type="ARBA" id="ARBA00023180"/>
    </source>
</evidence>
<dbReference type="Proteomes" id="UP001194696">
    <property type="component" value="Unassembled WGS sequence"/>
</dbReference>
<keyword evidence="15" id="KW-0624">Polysaccharide degradation</keyword>
<feature type="region of interest" description="Disordered" evidence="20">
    <location>
        <begin position="164"/>
        <end position="183"/>
    </location>
</feature>
<protein>
    <recommendedName>
        <fullName evidence="5">glucan endo-1,3-beta-D-glucosidase</fullName>
        <ecNumber evidence="5">3.2.1.39</ecNumber>
    </recommendedName>
    <alternativeName>
        <fullName evidence="18">Endo-1,3-beta-glucanase btgC</fullName>
    </alternativeName>
    <alternativeName>
        <fullName evidence="17">Laminarinase btgC</fullName>
    </alternativeName>
</protein>
<evidence type="ECO:0000256" key="4">
    <source>
        <dbReference type="ARBA" id="ARBA00008773"/>
    </source>
</evidence>
<keyword evidence="14" id="KW-0961">Cell wall biogenesis/degradation</keyword>
<evidence type="ECO:0000256" key="1">
    <source>
        <dbReference type="ARBA" id="ARBA00000382"/>
    </source>
</evidence>
<evidence type="ECO:0000256" key="9">
    <source>
        <dbReference type="ARBA" id="ARBA00022729"/>
    </source>
</evidence>
<evidence type="ECO:0000256" key="15">
    <source>
        <dbReference type="ARBA" id="ARBA00023326"/>
    </source>
</evidence>
<comment type="catalytic activity">
    <reaction evidence="1">
        <text>Hydrolysis of (1-&gt;3)-beta-D-glucosidic linkages in (1-&gt;3)-beta-D-glucans.</text>
        <dbReference type="EC" id="3.2.1.39"/>
    </reaction>
</comment>
<keyword evidence="7" id="KW-0134">Cell wall</keyword>
<feature type="region of interest" description="Disordered" evidence="20">
    <location>
        <begin position="275"/>
        <end position="299"/>
    </location>
</feature>
<dbReference type="PANTHER" id="PTHR16631:SF17">
    <property type="entry name" value="GLUCAN ENDO-1,3-BETA-GLUCOSIDASE BTGC"/>
    <property type="match status" value="1"/>
</dbReference>
<evidence type="ECO:0000256" key="6">
    <source>
        <dbReference type="ARBA" id="ARBA00022475"/>
    </source>
</evidence>
<keyword evidence="23" id="KW-1185">Reference proteome</keyword>
<evidence type="ECO:0000256" key="7">
    <source>
        <dbReference type="ARBA" id="ARBA00022512"/>
    </source>
</evidence>
<accession>A0ABQ7KHN3</accession>
<keyword evidence="11 21" id="KW-0472">Membrane</keyword>
<evidence type="ECO:0000256" key="19">
    <source>
        <dbReference type="RuleBase" id="RU004335"/>
    </source>
</evidence>
<evidence type="ECO:0000256" key="2">
    <source>
        <dbReference type="ARBA" id="ARBA00004191"/>
    </source>
</evidence>
<evidence type="ECO:0000256" key="21">
    <source>
        <dbReference type="SAM" id="Phobius"/>
    </source>
</evidence>
<proteinExistence type="inferred from homology"/>
<evidence type="ECO:0000313" key="23">
    <source>
        <dbReference type="Proteomes" id="UP001194696"/>
    </source>
</evidence>
<dbReference type="PANTHER" id="PTHR16631">
    <property type="entry name" value="GLUCAN 1,3-BETA-GLUCOSIDASE"/>
    <property type="match status" value="1"/>
</dbReference>
<organism evidence="22 23">
    <name type="scientific">Linnemannia gamsii</name>
    <dbReference type="NCBI Taxonomy" id="64522"/>
    <lineage>
        <taxon>Eukaryota</taxon>
        <taxon>Fungi</taxon>
        <taxon>Fungi incertae sedis</taxon>
        <taxon>Mucoromycota</taxon>
        <taxon>Mortierellomycotina</taxon>
        <taxon>Mortierellomycetes</taxon>
        <taxon>Mortierellales</taxon>
        <taxon>Mortierellaceae</taxon>
        <taxon>Linnemannia</taxon>
    </lineage>
</organism>
<evidence type="ECO:0000256" key="14">
    <source>
        <dbReference type="ARBA" id="ARBA00023316"/>
    </source>
</evidence>
<dbReference type="EMBL" id="JAAAIM010000025">
    <property type="protein sequence ID" value="KAG0297666.1"/>
    <property type="molecule type" value="Genomic_DNA"/>
</dbReference>
<feature type="compositionally biased region" description="Polar residues" evidence="20">
    <location>
        <begin position="275"/>
        <end position="286"/>
    </location>
</feature>
<dbReference type="Gene3D" id="3.20.20.80">
    <property type="entry name" value="Glycosidases"/>
    <property type="match status" value="2"/>
</dbReference>